<evidence type="ECO:0008006" key="4">
    <source>
        <dbReference type="Google" id="ProtNLM"/>
    </source>
</evidence>
<comment type="caution">
    <text evidence="2">The sequence shown here is derived from an EMBL/GenBank/DDBJ whole genome shotgun (WGS) entry which is preliminary data.</text>
</comment>
<keyword evidence="1" id="KW-0812">Transmembrane</keyword>
<sequence>MPRPSPHHSPLTSLRAASDPHSCLLRPLQDHKAIGLLLSLLFPLPLPVSSRGIGFLSIEPWFLLSLLLFSLLFMFPAILPSRFSSAPISITSSTSSSLLSLLCQLQYQLNRQSISFYLQSCDSFQEHQISCCYCLFRFQRLRNAFSELANTYYKDEGRRIKTVFPHYPRSWSCKLQIKWHRAKPIMLYVSLGYSSLSDEPNAQKINVQRSLQIDGKPAVTIGHHFLLPFRRDPLLLSRTKAIPHSDRSFSLPLNETCILVVSARNCTEVPLQLLSMSIETDNDGIEEKSCSIESASDNLVDPALLMPGEEFKKAFTVTSEINPSKLRVGNVLLRWKRDLKKGIV</sequence>
<dbReference type="Proteomes" id="UP000685013">
    <property type="component" value="Chromosome 3"/>
</dbReference>
<dbReference type="AlphaFoldDB" id="A0AAV6NVJ2"/>
<gene>
    <name evidence="2" type="ORF">SDJN03_04463</name>
</gene>
<name>A0AAV6NVJ2_9ROSI</name>
<evidence type="ECO:0000313" key="3">
    <source>
        <dbReference type="Proteomes" id="UP000685013"/>
    </source>
</evidence>
<reference evidence="2 3" key="1">
    <citation type="journal article" date="2021" name="Hortic Res">
        <title>The domestication of Cucurbita argyrosperma as revealed by the genome of its wild relative.</title>
        <authorList>
            <person name="Barrera-Redondo J."/>
            <person name="Sanchez-de la Vega G."/>
            <person name="Aguirre-Liguori J.A."/>
            <person name="Castellanos-Morales G."/>
            <person name="Gutierrez-Guerrero Y.T."/>
            <person name="Aguirre-Dugua X."/>
            <person name="Aguirre-Planter E."/>
            <person name="Tenaillon M.I."/>
            <person name="Lira-Saade R."/>
            <person name="Eguiarte L.E."/>
        </authorList>
    </citation>
    <scope>NUCLEOTIDE SEQUENCE [LARGE SCALE GENOMIC DNA]</scope>
    <source>
        <strain evidence="2">JBR-2021</strain>
    </source>
</reference>
<feature type="non-terminal residue" evidence="2">
    <location>
        <position position="1"/>
    </location>
</feature>
<accession>A0AAV6NVJ2</accession>
<dbReference type="PANTHER" id="PTHR14374:SF0">
    <property type="entry name" value="TRAFFICKING PROTEIN PARTICLE COMPLEX SUBUNIT 11"/>
    <property type="match status" value="1"/>
</dbReference>
<proteinExistence type="predicted"/>
<keyword evidence="1" id="KW-1133">Transmembrane helix</keyword>
<keyword evidence="1" id="KW-0472">Membrane</keyword>
<keyword evidence="3" id="KW-1185">Reference proteome</keyword>
<organism evidence="2 3">
    <name type="scientific">Cucurbita argyrosperma subsp. sororia</name>
    <dbReference type="NCBI Taxonomy" id="37648"/>
    <lineage>
        <taxon>Eukaryota</taxon>
        <taxon>Viridiplantae</taxon>
        <taxon>Streptophyta</taxon>
        <taxon>Embryophyta</taxon>
        <taxon>Tracheophyta</taxon>
        <taxon>Spermatophyta</taxon>
        <taxon>Magnoliopsida</taxon>
        <taxon>eudicotyledons</taxon>
        <taxon>Gunneridae</taxon>
        <taxon>Pentapetalae</taxon>
        <taxon>rosids</taxon>
        <taxon>fabids</taxon>
        <taxon>Cucurbitales</taxon>
        <taxon>Cucurbitaceae</taxon>
        <taxon>Cucurbiteae</taxon>
        <taxon>Cucurbita</taxon>
    </lineage>
</organism>
<evidence type="ECO:0000256" key="1">
    <source>
        <dbReference type="SAM" id="Phobius"/>
    </source>
</evidence>
<dbReference type="EMBL" id="JAGKQH010000003">
    <property type="protein sequence ID" value="KAG6603854.1"/>
    <property type="molecule type" value="Genomic_DNA"/>
</dbReference>
<protein>
    <recommendedName>
        <fullName evidence="4">CUB domain-containing protein</fullName>
    </recommendedName>
</protein>
<feature type="transmembrane region" description="Helical" evidence="1">
    <location>
        <begin position="61"/>
        <end position="79"/>
    </location>
</feature>
<evidence type="ECO:0000313" key="2">
    <source>
        <dbReference type="EMBL" id="KAG6603854.1"/>
    </source>
</evidence>
<dbReference type="PANTHER" id="PTHR14374">
    <property type="entry name" value="FOIE GRAS"/>
    <property type="match status" value="1"/>
</dbReference>
<feature type="transmembrane region" description="Helical" evidence="1">
    <location>
        <begin position="33"/>
        <end position="49"/>
    </location>
</feature>